<reference evidence="3 4" key="1">
    <citation type="submission" date="2016-10" db="EMBL/GenBank/DDBJ databases">
        <authorList>
            <person name="de Groot N.N."/>
        </authorList>
    </citation>
    <scope>NUCLEOTIDE SEQUENCE [LARGE SCALE GENOMIC DNA]</scope>
    <source>
        <strain evidence="3 4">DSM 3857</strain>
    </source>
</reference>
<sequence length="304" mass="32461">MTVLYLSDPARGAVFQAAFAAALPDMPFHVGQAPDPKAVRYLVTWTAPDDLAARFPNLRLIFSVGAGVDQFDLAALPPHVGVVRMLEPGIPQQMQEYVTLATLALHRDLPAYLGQQRAGVWQAGKNLPAEERRVGVMGLGQLGQAALAALRPFGFPLAGWSRKARQIEGVACFTDLDAFLARTDLLICLLPLTAETEGILNAGLFARLPRGARLVHAGRGRQLDHAALLDALDSGQVAGAVLDVTAPEPLPANHPLWAHPRVILTPHIACQTRPGDGARHVIAAIRADLAGQPVAGLIDRIRGY</sequence>
<dbReference type="GO" id="GO:0051287">
    <property type="term" value="F:NAD binding"/>
    <property type="evidence" value="ECO:0007669"/>
    <property type="project" value="InterPro"/>
</dbReference>
<evidence type="ECO:0000256" key="1">
    <source>
        <dbReference type="ARBA" id="ARBA00023002"/>
    </source>
</evidence>
<dbReference type="PANTHER" id="PTHR10996">
    <property type="entry name" value="2-HYDROXYACID DEHYDROGENASE-RELATED"/>
    <property type="match status" value="1"/>
</dbReference>
<evidence type="ECO:0000313" key="3">
    <source>
        <dbReference type="EMBL" id="SEN66051.1"/>
    </source>
</evidence>
<dbReference type="SUPFAM" id="SSF52283">
    <property type="entry name" value="Formate/glycerate dehydrogenase catalytic domain-like"/>
    <property type="match status" value="1"/>
</dbReference>
<dbReference type="RefSeq" id="WP_091301805.1">
    <property type="nucleotide sequence ID" value="NZ_FOCE01000006.1"/>
</dbReference>
<feature type="domain" description="D-isomer specific 2-hydroxyacid dehydrogenase NAD-binding" evidence="2">
    <location>
        <begin position="102"/>
        <end position="269"/>
    </location>
</feature>
<evidence type="ECO:0000259" key="2">
    <source>
        <dbReference type="Pfam" id="PF02826"/>
    </source>
</evidence>
<organism evidence="3 4">
    <name type="scientific">Gemmobacter aquatilis</name>
    <dbReference type="NCBI Taxonomy" id="933059"/>
    <lineage>
        <taxon>Bacteria</taxon>
        <taxon>Pseudomonadati</taxon>
        <taxon>Pseudomonadota</taxon>
        <taxon>Alphaproteobacteria</taxon>
        <taxon>Rhodobacterales</taxon>
        <taxon>Paracoccaceae</taxon>
        <taxon>Gemmobacter</taxon>
    </lineage>
</organism>
<proteinExistence type="predicted"/>
<dbReference type="EMBL" id="FOCE01000006">
    <property type="protein sequence ID" value="SEN66051.1"/>
    <property type="molecule type" value="Genomic_DNA"/>
</dbReference>
<dbReference type="STRING" id="933059.SAMN04488103_106185"/>
<dbReference type="CDD" id="cd12164">
    <property type="entry name" value="GDH_like_2"/>
    <property type="match status" value="1"/>
</dbReference>
<dbReference type="Pfam" id="PF02826">
    <property type="entry name" value="2-Hacid_dh_C"/>
    <property type="match status" value="1"/>
</dbReference>
<accession>A0A1H8ICI4</accession>
<name>A0A1H8ICI4_9RHOB</name>
<keyword evidence="1" id="KW-0560">Oxidoreductase</keyword>
<dbReference type="GO" id="GO:0030267">
    <property type="term" value="F:glyoxylate reductase (NADPH) activity"/>
    <property type="evidence" value="ECO:0007669"/>
    <property type="project" value="TreeGrafter"/>
</dbReference>
<dbReference type="PANTHER" id="PTHR10996:SF114">
    <property type="entry name" value="GLYOXYLATE_HYDROXYPYRUVATE REDUCTASE A"/>
    <property type="match status" value="1"/>
</dbReference>
<protein>
    <submittedName>
        <fullName evidence="3">Glyoxylate/hydroxypyruvate reductase A</fullName>
    </submittedName>
</protein>
<dbReference type="GO" id="GO:0016618">
    <property type="term" value="F:hydroxypyruvate reductase [NAD(P)H] activity"/>
    <property type="evidence" value="ECO:0007669"/>
    <property type="project" value="TreeGrafter"/>
</dbReference>
<dbReference type="SUPFAM" id="SSF51735">
    <property type="entry name" value="NAD(P)-binding Rossmann-fold domains"/>
    <property type="match status" value="1"/>
</dbReference>
<gene>
    <name evidence="3" type="ORF">SAMN04488103_106185</name>
</gene>
<evidence type="ECO:0000313" key="4">
    <source>
        <dbReference type="Proteomes" id="UP000198761"/>
    </source>
</evidence>
<dbReference type="OrthoDB" id="9787219at2"/>
<dbReference type="GO" id="GO:0005829">
    <property type="term" value="C:cytosol"/>
    <property type="evidence" value="ECO:0007669"/>
    <property type="project" value="TreeGrafter"/>
</dbReference>
<dbReference type="InterPro" id="IPR006140">
    <property type="entry name" value="D-isomer_DH_NAD-bd"/>
</dbReference>
<dbReference type="Gene3D" id="3.40.50.720">
    <property type="entry name" value="NAD(P)-binding Rossmann-like Domain"/>
    <property type="match status" value="2"/>
</dbReference>
<dbReference type="Proteomes" id="UP000198761">
    <property type="component" value="Unassembled WGS sequence"/>
</dbReference>
<dbReference type="InterPro" id="IPR036291">
    <property type="entry name" value="NAD(P)-bd_dom_sf"/>
</dbReference>
<keyword evidence="3" id="KW-0670">Pyruvate</keyword>
<dbReference type="AlphaFoldDB" id="A0A1H8ICI4"/>
<keyword evidence="4" id="KW-1185">Reference proteome</keyword>
<dbReference type="InterPro" id="IPR050223">
    <property type="entry name" value="D-isomer_2-hydroxyacid_DH"/>
</dbReference>